<dbReference type="Proteomes" id="UP000823388">
    <property type="component" value="Chromosome 1K"/>
</dbReference>
<evidence type="ECO:0000313" key="2">
    <source>
        <dbReference type="EMBL" id="KAG2660833.1"/>
    </source>
</evidence>
<keyword evidence="3" id="KW-1185">Reference proteome</keyword>
<reference evidence="2" key="1">
    <citation type="submission" date="2020-05" db="EMBL/GenBank/DDBJ databases">
        <title>WGS assembly of Panicum virgatum.</title>
        <authorList>
            <person name="Lovell J.T."/>
            <person name="Jenkins J."/>
            <person name="Shu S."/>
            <person name="Juenger T.E."/>
            <person name="Schmutz J."/>
        </authorList>
    </citation>
    <scope>NUCLEOTIDE SEQUENCE</scope>
    <source>
        <strain evidence="2">AP13</strain>
    </source>
</reference>
<gene>
    <name evidence="2" type="ORF">PVAP13_1KG462300</name>
</gene>
<feature type="region of interest" description="Disordered" evidence="1">
    <location>
        <begin position="38"/>
        <end position="62"/>
    </location>
</feature>
<accession>A0A8T0XUN1</accession>
<evidence type="ECO:0000256" key="1">
    <source>
        <dbReference type="SAM" id="MobiDB-lite"/>
    </source>
</evidence>
<dbReference type="EMBL" id="CM029037">
    <property type="protein sequence ID" value="KAG2660833.1"/>
    <property type="molecule type" value="Genomic_DNA"/>
</dbReference>
<dbReference type="AlphaFoldDB" id="A0A8T0XUN1"/>
<organism evidence="2 3">
    <name type="scientific">Panicum virgatum</name>
    <name type="common">Blackwell switchgrass</name>
    <dbReference type="NCBI Taxonomy" id="38727"/>
    <lineage>
        <taxon>Eukaryota</taxon>
        <taxon>Viridiplantae</taxon>
        <taxon>Streptophyta</taxon>
        <taxon>Embryophyta</taxon>
        <taxon>Tracheophyta</taxon>
        <taxon>Spermatophyta</taxon>
        <taxon>Magnoliopsida</taxon>
        <taxon>Liliopsida</taxon>
        <taxon>Poales</taxon>
        <taxon>Poaceae</taxon>
        <taxon>PACMAD clade</taxon>
        <taxon>Panicoideae</taxon>
        <taxon>Panicodae</taxon>
        <taxon>Paniceae</taxon>
        <taxon>Panicinae</taxon>
        <taxon>Panicum</taxon>
        <taxon>Panicum sect. Hiantes</taxon>
    </lineage>
</organism>
<sequence>MNLEQAVCSVNPAANRGTTGSPFSLVEGRWTWLRNPAAAGGGSCGLERTREAKRADADGGCG</sequence>
<name>A0A8T0XUN1_PANVG</name>
<feature type="compositionally biased region" description="Basic and acidic residues" evidence="1">
    <location>
        <begin position="47"/>
        <end position="62"/>
    </location>
</feature>
<comment type="caution">
    <text evidence="2">The sequence shown here is derived from an EMBL/GenBank/DDBJ whole genome shotgun (WGS) entry which is preliminary data.</text>
</comment>
<proteinExistence type="predicted"/>
<evidence type="ECO:0000313" key="3">
    <source>
        <dbReference type="Proteomes" id="UP000823388"/>
    </source>
</evidence>
<protein>
    <submittedName>
        <fullName evidence="2">Uncharacterized protein</fullName>
    </submittedName>
</protein>